<dbReference type="RefSeq" id="WP_104439270.1">
    <property type="nucleotide sequence ID" value="NZ_PTJA01000016.1"/>
</dbReference>
<accession>A0A2S6HJ64</accession>
<dbReference type="AlphaFoldDB" id="A0A2S6HJ64"/>
<proteinExistence type="predicted"/>
<dbReference type="EMBL" id="PTJA01000016">
    <property type="protein sequence ID" value="PPK77497.1"/>
    <property type="molecule type" value="Genomic_DNA"/>
</dbReference>
<protein>
    <submittedName>
        <fullName evidence="2">Uncharacterized protein</fullName>
    </submittedName>
</protein>
<comment type="caution">
    <text evidence="2">The sequence shown here is derived from an EMBL/GenBank/DDBJ whole genome shotgun (WGS) entry which is preliminary data.</text>
</comment>
<reference evidence="2 3" key="1">
    <citation type="submission" date="2018-02" db="EMBL/GenBank/DDBJ databases">
        <title>Genomic Encyclopedia of Archaeal and Bacterial Type Strains, Phase II (KMG-II): from individual species to whole genera.</title>
        <authorList>
            <person name="Goeker M."/>
        </authorList>
    </citation>
    <scope>NUCLEOTIDE SEQUENCE [LARGE SCALE GENOMIC DNA]</scope>
    <source>
        <strain evidence="2 3">DSM 3808</strain>
    </source>
</reference>
<evidence type="ECO:0000313" key="2">
    <source>
        <dbReference type="EMBL" id="PPK77497.1"/>
    </source>
</evidence>
<gene>
    <name evidence="2" type="ORF">BXY41_11635</name>
</gene>
<feature type="region of interest" description="Disordered" evidence="1">
    <location>
        <begin position="68"/>
        <end position="87"/>
    </location>
</feature>
<organism evidence="2 3">
    <name type="scientific">Lacrimispora xylanisolvens</name>
    <dbReference type="NCBI Taxonomy" id="384636"/>
    <lineage>
        <taxon>Bacteria</taxon>
        <taxon>Bacillati</taxon>
        <taxon>Bacillota</taxon>
        <taxon>Clostridia</taxon>
        <taxon>Lachnospirales</taxon>
        <taxon>Lachnospiraceae</taxon>
        <taxon>Lacrimispora</taxon>
    </lineage>
</organism>
<sequence>MKKIITYTEEQVLQMKYMLNAVTTTGIQNAKQVATIAQVIDSGMPGEIIEPEKPEKLKGLYSAADWVNPPEQKTKISNKPEKKEGEG</sequence>
<evidence type="ECO:0000256" key="1">
    <source>
        <dbReference type="SAM" id="MobiDB-lite"/>
    </source>
</evidence>
<dbReference type="Proteomes" id="UP000237749">
    <property type="component" value="Unassembled WGS sequence"/>
</dbReference>
<keyword evidence="3" id="KW-1185">Reference proteome</keyword>
<evidence type="ECO:0000313" key="3">
    <source>
        <dbReference type="Proteomes" id="UP000237749"/>
    </source>
</evidence>
<feature type="compositionally biased region" description="Basic and acidic residues" evidence="1">
    <location>
        <begin position="72"/>
        <end position="87"/>
    </location>
</feature>
<name>A0A2S6HJ64_9FIRM</name>